<dbReference type="SMART" id="SM00290">
    <property type="entry name" value="ZnF_UBP"/>
    <property type="match status" value="1"/>
</dbReference>
<dbReference type="InterPro" id="IPR050185">
    <property type="entry name" value="Ub_carboxyl-term_hydrolase"/>
</dbReference>
<dbReference type="Gene3D" id="3.30.40.10">
    <property type="entry name" value="Zinc/RING finger domain, C3HC4 (zinc finger)"/>
    <property type="match status" value="1"/>
</dbReference>
<dbReference type="PROSITE" id="PS50271">
    <property type="entry name" value="ZF_UBP"/>
    <property type="match status" value="1"/>
</dbReference>
<dbReference type="GO" id="GO:0006508">
    <property type="term" value="P:proteolysis"/>
    <property type="evidence" value="ECO:0007669"/>
    <property type="project" value="UniProtKB-KW"/>
</dbReference>
<proteinExistence type="inferred from homology"/>
<dbReference type="FunFam" id="3.90.70.10:FF:000129">
    <property type="entry name" value="Ubiquitinyl hydrolase 1"/>
    <property type="match status" value="1"/>
</dbReference>
<evidence type="ECO:0000256" key="8">
    <source>
        <dbReference type="ARBA" id="ARBA00022771"/>
    </source>
</evidence>
<evidence type="ECO:0000256" key="16">
    <source>
        <dbReference type="SAM" id="MobiDB-lite"/>
    </source>
</evidence>
<evidence type="ECO:0000256" key="3">
    <source>
        <dbReference type="ARBA" id="ARBA00004437"/>
    </source>
</evidence>
<feature type="region of interest" description="Disordered" evidence="16">
    <location>
        <begin position="476"/>
        <end position="525"/>
    </location>
</feature>
<keyword evidence="13" id="KW-0539">Nucleus</keyword>
<dbReference type="InterPro" id="IPR018200">
    <property type="entry name" value="USP_CS"/>
</dbReference>
<dbReference type="GO" id="GO:0008270">
    <property type="term" value="F:zinc ion binding"/>
    <property type="evidence" value="ECO:0007669"/>
    <property type="project" value="UniProtKB-KW"/>
</dbReference>
<dbReference type="FunFam" id="3.90.70.10:FF:000102">
    <property type="entry name" value="Ubiquitinyl hydrolase 1"/>
    <property type="match status" value="1"/>
</dbReference>
<dbReference type="PANTHER" id="PTHR21646:SF34">
    <property type="entry name" value="UBIQUITIN CARBOXYL-TERMINAL HYDROLASE 45"/>
    <property type="match status" value="1"/>
</dbReference>
<keyword evidence="6 15" id="KW-0645">Protease</keyword>
<evidence type="ECO:0000256" key="9">
    <source>
        <dbReference type="ARBA" id="ARBA00022786"/>
    </source>
</evidence>
<gene>
    <name evidence="19" type="ORF">GDO81_007998</name>
</gene>
<evidence type="ECO:0000256" key="13">
    <source>
        <dbReference type="ARBA" id="ARBA00023242"/>
    </source>
</evidence>
<dbReference type="GO" id="GO:0005737">
    <property type="term" value="C:cytoplasm"/>
    <property type="evidence" value="ECO:0007669"/>
    <property type="project" value="UniProtKB-SubCell"/>
</dbReference>
<keyword evidence="9 15" id="KW-0833">Ubl conjugation pathway</keyword>
<evidence type="ECO:0000256" key="4">
    <source>
        <dbReference type="ARBA" id="ARBA00004496"/>
    </source>
</evidence>
<dbReference type="PROSITE" id="PS00972">
    <property type="entry name" value="USP_1"/>
    <property type="match status" value="1"/>
</dbReference>
<comment type="catalytic activity">
    <reaction evidence="1 15">
        <text>Thiol-dependent hydrolysis of ester, thioester, amide, peptide and isopeptide bonds formed by the C-terminal Gly of ubiquitin (a 76-residue protein attached to proteins as an intracellular targeting signal).</text>
        <dbReference type="EC" id="3.4.19.12"/>
    </reaction>
</comment>
<dbReference type="EC" id="3.4.19.12" evidence="15"/>
<accession>A0AAV7CB97</accession>
<protein>
    <recommendedName>
        <fullName evidence="15">Ubiquitin carboxyl-terminal hydrolase</fullName>
        <ecNumber evidence="15">3.4.19.12</ecNumber>
    </recommendedName>
</protein>
<sequence length="784" mass="87126">MRVKEPSSLGAAEKTRRSRRTNCPPDEDSSDDIIGLTCHHVSQAVNVTQVKKAVSQNVWATCTECMKERRTKDGEFASPVDVWLCLKCGHQGCSATSESQHSLKHFQTAHNEPHCIAVNLSTWVICCYECDEKLSTHCNKKALAQMLDFLQKHSSRSEKGSSSKVICLQDKSREKTDLHVTSIPVKGITNLGNTCFFNAVMQNLAHTHMLTDALSGMKEKAAKLKICLGEETLDQLVITLPNPGPLTSAVVLFLHNMKEPGREPVTPKMLFSQLCQKAPQFKTFQQQDSQELLHYLLDALRFEETKRIQSGILKAFNNPTAKTADEDTKRKVKAYGREGIKANFIDQVFVGELTSTVMCEECENISSVKEAFIDLSLPIFEGRVSKPVICGKGNRAKMTPDNMSCYCNDGSPARIYRTDTAVNNNNQLNEGPQIPCSSISYKSTSHVITEQHSTQSELDTSCVLVQDLRCISRSVKTGSEEDGESSGDADSEASECENPSVQRESKKGLYNPKNHVTSESPVSTNDNFDLDVVSSSLTTLTLNPVAENLVSCKDVNSISNPPCSHAKCVVSQNPQSAFQKLSQGYVTSSKECSVQSCLYQFTSVELLMGNNKLLCENCTENRMKKQQKAYSTVEKQDNWYTNARKQLLISSLPANLILHLKRFSQSGLTLRKINRHVDFPFLLDLAPFCAVTCTDVSEEKRVLYSLYGVVEHSGSMKGGHYVAYVKIRIPSKTMCGGKQSYVLKELPTSSSSQWVYISDTHVQVVSESRVLSSQAYLLFYERLC</sequence>
<keyword evidence="10 15" id="KW-0378">Hydrolase</keyword>
<dbReference type="Pfam" id="PF02148">
    <property type="entry name" value="zf-UBP"/>
    <property type="match status" value="1"/>
</dbReference>
<keyword evidence="5" id="KW-0963">Cytoplasm</keyword>
<comment type="similarity">
    <text evidence="15">Belongs to the peptidase C19 family.</text>
</comment>
<dbReference type="Gene3D" id="3.90.70.10">
    <property type="entry name" value="Cysteine proteinases"/>
    <property type="match status" value="2"/>
</dbReference>
<comment type="subcellular location">
    <subcellularLocation>
        <location evidence="4">Cytoplasm</location>
    </subcellularLocation>
    <subcellularLocation>
        <location evidence="2">Nucleus</location>
    </subcellularLocation>
    <subcellularLocation>
        <location evidence="3">Photoreceptor inner segment</location>
    </subcellularLocation>
</comment>
<evidence type="ECO:0000256" key="2">
    <source>
        <dbReference type="ARBA" id="ARBA00004123"/>
    </source>
</evidence>
<evidence type="ECO:0000256" key="1">
    <source>
        <dbReference type="ARBA" id="ARBA00000707"/>
    </source>
</evidence>
<feature type="domain" description="USP" evidence="17">
    <location>
        <begin position="186"/>
        <end position="783"/>
    </location>
</feature>
<reference evidence="19" key="1">
    <citation type="thesis" date="2020" institute="ProQuest LLC" country="789 East Eisenhower Parkway, Ann Arbor, MI, USA">
        <title>Comparative Genomics and Chromosome Evolution.</title>
        <authorList>
            <person name="Mudd A.B."/>
        </authorList>
    </citation>
    <scope>NUCLEOTIDE SEQUENCE</scope>
    <source>
        <strain evidence="19">237g6f4</strain>
        <tissue evidence="19">Blood</tissue>
    </source>
</reference>
<feature type="region of interest" description="Disordered" evidence="16">
    <location>
        <begin position="1"/>
        <end position="28"/>
    </location>
</feature>
<evidence type="ECO:0000313" key="19">
    <source>
        <dbReference type="EMBL" id="KAG8582295.1"/>
    </source>
</evidence>
<evidence type="ECO:0000259" key="18">
    <source>
        <dbReference type="PROSITE" id="PS50271"/>
    </source>
</evidence>
<evidence type="ECO:0000256" key="15">
    <source>
        <dbReference type="RuleBase" id="RU366025"/>
    </source>
</evidence>
<evidence type="ECO:0000256" key="12">
    <source>
        <dbReference type="ARBA" id="ARBA00022833"/>
    </source>
</evidence>
<dbReference type="PROSITE" id="PS00973">
    <property type="entry name" value="USP_2"/>
    <property type="match status" value="1"/>
</dbReference>
<evidence type="ECO:0000256" key="10">
    <source>
        <dbReference type="ARBA" id="ARBA00022801"/>
    </source>
</evidence>
<evidence type="ECO:0000256" key="7">
    <source>
        <dbReference type="ARBA" id="ARBA00022723"/>
    </source>
</evidence>
<dbReference type="InterPro" id="IPR028889">
    <property type="entry name" value="USP"/>
</dbReference>
<name>A0AAV7CB97_ENGPU</name>
<keyword evidence="11 15" id="KW-0788">Thiol protease</keyword>
<dbReference type="InterPro" id="IPR038765">
    <property type="entry name" value="Papain-like_cys_pep_sf"/>
</dbReference>
<dbReference type="SUPFAM" id="SSF54001">
    <property type="entry name" value="Cysteine proteinases"/>
    <property type="match status" value="1"/>
</dbReference>
<dbReference type="Pfam" id="PF00443">
    <property type="entry name" value="UCH"/>
    <property type="match status" value="1"/>
</dbReference>
<dbReference type="GO" id="GO:0001917">
    <property type="term" value="C:photoreceptor inner segment"/>
    <property type="evidence" value="ECO:0007669"/>
    <property type="project" value="UniProtKB-SubCell"/>
</dbReference>
<keyword evidence="7" id="KW-0479">Metal-binding</keyword>
<dbReference type="EMBL" id="WNYA01000003">
    <property type="protein sequence ID" value="KAG8582295.1"/>
    <property type="molecule type" value="Genomic_DNA"/>
</dbReference>
<keyword evidence="12" id="KW-0862">Zinc</keyword>
<evidence type="ECO:0000256" key="6">
    <source>
        <dbReference type="ARBA" id="ARBA00022670"/>
    </source>
</evidence>
<evidence type="ECO:0000259" key="17">
    <source>
        <dbReference type="PROSITE" id="PS50235"/>
    </source>
</evidence>
<dbReference type="InterPro" id="IPR013083">
    <property type="entry name" value="Znf_RING/FYVE/PHD"/>
</dbReference>
<evidence type="ECO:0000256" key="5">
    <source>
        <dbReference type="ARBA" id="ARBA00022490"/>
    </source>
</evidence>
<feature type="compositionally biased region" description="Polar residues" evidence="16">
    <location>
        <begin position="514"/>
        <end position="525"/>
    </location>
</feature>
<dbReference type="InterPro" id="IPR001607">
    <property type="entry name" value="Znf_UBP"/>
</dbReference>
<dbReference type="AlphaFoldDB" id="A0AAV7CB97"/>
<dbReference type="PANTHER" id="PTHR21646">
    <property type="entry name" value="UBIQUITIN CARBOXYL-TERMINAL HYDROLASE"/>
    <property type="match status" value="1"/>
</dbReference>
<dbReference type="GO" id="GO:0004843">
    <property type="term" value="F:cysteine-type deubiquitinase activity"/>
    <property type="evidence" value="ECO:0007669"/>
    <property type="project" value="UniProtKB-UniRule"/>
</dbReference>
<dbReference type="Proteomes" id="UP000824782">
    <property type="component" value="Unassembled WGS sequence"/>
</dbReference>
<evidence type="ECO:0000256" key="11">
    <source>
        <dbReference type="ARBA" id="ARBA00022807"/>
    </source>
</evidence>
<feature type="domain" description="UBP-type" evidence="18">
    <location>
        <begin position="36"/>
        <end position="154"/>
    </location>
</feature>
<dbReference type="InterPro" id="IPR001394">
    <property type="entry name" value="Peptidase_C19_UCH"/>
</dbReference>
<dbReference type="PROSITE" id="PS50235">
    <property type="entry name" value="USP_3"/>
    <property type="match status" value="1"/>
</dbReference>
<evidence type="ECO:0000256" key="14">
    <source>
        <dbReference type="PROSITE-ProRule" id="PRU00502"/>
    </source>
</evidence>
<dbReference type="GO" id="GO:0005634">
    <property type="term" value="C:nucleus"/>
    <property type="evidence" value="ECO:0007669"/>
    <property type="project" value="UniProtKB-SubCell"/>
</dbReference>
<comment type="caution">
    <text evidence="19">The sequence shown here is derived from an EMBL/GenBank/DDBJ whole genome shotgun (WGS) entry which is preliminary data.</text>
</comment>
<keyword evidence="20" id="KW-1185">Reference proteome</keyword>
<evidence type="ECO:0000313" key="20">
    <source>
        <dbReference type="Proteomes" id="UP000824782"/>
    </source>
</evidence>
<feature type="compositionally biased region" description="Acidic residues" evidence="16">
    <location>
        <begin position="480"/>
        <end position="495"/>
    </location>
</feature>
<organism evidence="19 20">
    <name type="scientific">Engystomops pustulosus</name>
    <name type="common">Tungara frog</name>
    <name type="synonym">Physalaemus pustulosus</name>
    <dbReference type="NCBI Taxonomy" id="76066"/>
    <lineage>
        <taxon>Eukaryota</taxon>
        <taxon>Metazoa</taxon>
        <taxon>Chordata</taxon>
        <taxon>Craniata</taxon>
        <taxon>Vertebrata</taxon>
        <taxon>Euteleostomi</taxon>
        <taxon>Amphibia</taxon>
        <taxon>Batrachia</taxon>
        <taxon>Anura</taxon>
        <taxon>Neobatrachia</taxon>
        <taxon>Hyloidea</taxon>
        <taxon>Leptodactylidae</taxon>
        <taxon>Leiuperinae</taxon>
        <taxon>Engystomops</taxon>
    </lineage>
</organism>
<keyword evidence="8 14" id="KW-0863">Zinc-finger</keyword>
<dbReference type="CDD" id="cd02667">
    <property type="entry name" value="Peptidase_C19K"/>
    <property type="match status" value="1"/>
</dbReference>
<dbReference type="GO" id="GO:0016579">
    <property type="term" value="P:protein deubiquitination"/>
    <property type="evidence" value="ECO:0007669"/>
    <property type="project" value="InterPro"/>
</dbReference>
<dbReference type="SUPFAM" id="SSF57850">
    <property type="entry name" value="RING/U-box"/>
    <property type="match status" value="1"/>
</dbReference>